<dbReference type="EMBL" id="CVQH01024564">
    <property type="protein sequence ID" value="CRK37087.1"/>
    <property type="molecule type" value="Genomic_DNA"/>
</dbReference>
<keyword evidence="3" id="KW-1185">Reference proteome</keyword>
<evidence type="ECO:0000256" key="1">
    <source>
        <dbReference type="SAM" id="MobiDB-lite"/>
    </source>
</evidence>
<evidence type="ECO:0000313" key="2">
    <source>
        <dbReference type="EMBL" id="CRK37087.1"/>
    </source>
</evidence>
<reference evidence="2 3" key="1">
    <citation type="submission" date="2015-05" db="EMBL/GenBank/DDBJ databases">
        <authorList>
            <person name="Wang D.B."/>
            <person name="Wang M."/>
        </authorList>
    </citation>
    <scope>NUCLEOTIDE SEQUENCE [LARGE SCALE GENOMIC DNA]</scope>
    <source>
        <strain evidence="2">VL1</strain>
    </source>
</reference>
<feature type="compositionally biased region" description="Low complexity" evidence="1">
    <location>
        <begin position="19"/>
        <end position="41"/>
    </location>
</feature>
<feature type="region of interest" description="Disordered" evidence="1">
    <location>
        <begin position="1"/>
        <end position="50"/>
    </location>
</feature>
<gene>
    <name evidence="2" type="ORF">BN1708_020208</name>
</gene>
<name>A0A0G4MSD9_VERLO</name>
<dbReference type="Proteomes" id="UP000044602">
    <property type="component" value="Unassembled WGS sequence"/>
</dbReference>
<evidence type="ECO:0000313" key="3">
    <source>
        <dbReference type="Proteomes" id="UP000044602"/>
    </source>
</evidence>
<organism evidence="2 3">
    <name type="scientific">Verticillium longisporum</name>
    <name type="common">Verticillium dahliae var. longisporum</name>
    <dbReference type="NCBI Taxonomy" id="100787"/>
    <lineage>
        <taxon>Eukaryota</taxon>
        <taxon>Fungi</taxon>
        <taxon>Dikarya</taxon>
        <taxon>Ascomycota</taxon>
        <taxon>Pezizomycotina</taxon>
        <taxon>Sordariomycetes</taxon>
        <taxon>Hypocreomycetidae</taxon>
        <taxon>Glomerellales</taxon>
        <taxon>Plectosphaerellaceae</taxon>
        <taxon>Verticillium</taxon>
    </lineage>
</organism>
<protein>
    <submittedName>
        <fullName evidence="2">Uncharacterized protein</fullName>
    </submittedName>
</protein>
<feature type="non-terminal residue" evidence="2">
    <location>
        <position position="1"/>
    </location>
</feature>
<accession>A0A0G4MSD9</accession>
<dbReference type="AlphaFoldDB" id="A0A0G4MSD9"/>
<proteinExistence type="predicted"/>
<sequence>TALAKTGRSPTSPAPSRHPAPAATTARVSPSPVSSTPSTASHLRKAASSS</sequence>